<dbReference type="PANTHER" id="PTHR46118">
    <property type="entry name" value="PROTEIN ABHD11"/>
    <property type="match status" value="1"/>
</dbReference>
<dbReference type="PANTHER" id="PTHR46118:SF4">
    <property type="entry name" value="PROTEIN ABHD11"/>
    <property type="match status" value="1"/>
</dbReference>
<dbReference type="InterPro" id="IPR029058">
    <property type="entry name" value="AB_hydrolase_fold"/>
</dbReference>
<evidence type="ECO:0000256" key="9">
    <source>
        <dbReference type="ARBA" id="ARBA00048504"/>
    </source>
</evidence>
<comment type="catalytic activity">
    <reaction evidence="5">
        <text>a 1,2-diacyl-sn-glycerol + H2O = a 2-acylglycerol + a fatty acid + H(+)</text>
        <dbReference type="Rhea" id="RHEA:33275"/>
        <dbReference type="ChEBI" id="CHEBI:15377"/>
        <dbReference type="ChEBI" id="CHEBI:15378"/>
        <dbReference type="ChEBI" id="CHEBI:17389"/>
        <dbReference type="ChEBI" id="CHEBI:17815"/>
        <dbReference type="ChEBI" id="CHEBI:28868"/>
        <dbReference type="EC" id="3.1.1.116"/>
    </reaction>
</comment>
<name>A0A6J1L4N6_DROHY</name>
<evidence type="ECO:0000256" key="7">
    <source>
        <dbReference type="ARBA" id="ARBA00044064"/>
    </source>
</evidence>
<evidence type="ECO:0000313" key="13">
    <source>
        <dbReference type="Proteomes" id="UP000504633"/>
    </source>
</evidence>
<dbReference type="RefSeq" id="XP_023159770.2">
    <property type="nucleotide sequence ID" value="XM_023304002.2"/>
</dbReference>
<accession>A0A6J1L4N6</accession>
<evidence type="ECO:0000256" key="6">
    <source>
        <dbReference type="ARBA" id="ARBA00043742"/>
    </source>
</evidence>
<evidence type="ECO:0000256" key="1">
    <source>
        <dbReference type="ARBA" id="ARBA00008645"/>
    </source>
</evidence>
<evidence type="ECO:0000256" key="4">
    <source>
        <dbReference type="ARBA" id="ARBA00042703"/>
    </source>
</evidence>
<feature type="domain" description="AB hydrolase-1" evidence="12">
    <location>
        <begin position="51"/>
        <end position="297"/>
    </location>
</feature>
<evidence type="ECO:0000256" key="5">
    <source>
        <dbReference type="ARBA" id="ARBA00043667"/>
    </source>
</evidence>
<dbReference type="GO" id="GO:0005739">
    <property type="term" value="C:mitochondrion"/>
    <property type="evidence" value="ECO:0007669"/>
    <property type="project" value="TreeGrafter"/>
</dbReference>
<dbReference type="Gene3D" id="3.40.50.1820">
    <property type="entry name" value="alpha/beta hydrolase"/>
    <property type="match status" value="1"/>
</dbReference>
<dbReference type="KEGG" id="dhe:111592013"/>
<evidence type="ECO:0000256" key="10">
    <source>
        <dbReference type="ARBA" id="ARBA00048513"/>
    </source>
</evidence>
<comment type="catalytic activity">
    <reaction evidence="10">
        <text>1-octadecanoyl-2-(9Z-octadecenoyl)-sn-glycerol + H2O = 2-(9Z-octadecenoyl)-glycerol + octadecanoate + H(+)</text>
        <dbReference type="Rhea" id="RHEA:77103"/>
        <dbReference type="ChEBI" id="CHEBI:15377"/>
        <dbReference type="ChEBI" id="CHEBI:15378"/>
        <dbReference type="ChEBI" id="CHEBI:25629"/>
        <dbReference type="ChEBI" id="CHEBI:73990"/>
        <dbReference type="ChEBI" id="CHEBI:75468"/>
    </reaction>
</comment>
<keyword evidence="13" id="KW-1185">Reference proteome</keyword>
<evidence type="ECO:0000256" key="8">
    <source>
        <dbReference type="ARBA" id="ARBA00048283"/>
    </source>
</evidence>
<evidence type="ECO:0000256" key="11">
    <source>
        <dbReference type="ARBA" id="ARBA00048919"/>
    </source>
</evidence>
<dbReference type="Proteomes" id="UP000504633">
    <property type="component" value="Unplaced"/>
</dbReference>
<dbReference type="SUPFAM" id="SSF53474">
    <property type="entry name" value="alpha/beta-Hydrolases"/>
    <property type="match status" value="1"/>
</dbReference>
<comment type="catalytic activity">
    <reaction evidence="9">
        <text>1,2-didecanoylglycerol + H2O = decanoylglycerol + decanoate + H(+)</text>
        <dbReference type="Rhea" id="RHEA:48596"/>
        <dbReference type="ChEBI" id="CHEBI:11152"/>
        <dbReference type="ChEBI" id="CHEBI:15377"/>
        <dbReference type="ChEBI" id="CHEBI:15378"/>
        <dbReference type="ChEBI" id="CHEBI:27689"/>
        <dbReference type="ChEBI" id="CHEBI:90605"/>
    </reaction>
</comment>
<evidence type="ECO:0000256" key="2">
    <source>
        <dbReference type="ARBA" id="ARBA00022801"/>
    </source>
</evidence>
<dbReference type="EC" id="3.1.1.116" evidence="3"/>
<dbReference type="InterPro" id="IPR000073">
    <property type="entry name" value="AB_hydrolase_1"/>
</dbReference>
<comment type="catalytic activity">
    <reaction evidence="8">
        <text>1-octadecanoyl-2-(4Z,7Z,10Z,13Z,16Z,19Z-docosahexaenoyl)-sn-glycerol + H2O = 2-(4Z,7Z,10Z,13Z,16Z,19Z-docosahexaenoyl)-glycerol + octadecanoate + H(+)</text>
        <dbReference type="Rhea" id="RHEA:77107"/>
        <dbReference type="ChEBI" id="CHEBI:15377"/>
        <dbReference type="ChEBI" id="CHEBI:15378"/>
        <dbReference type="ChEBI" id="CHEBI:25629"/>
        <dbReference type="ChEBI" id="CHEBI:77129"/>
        <dbReference type="ChEBI" id="CHEBI:186738"/>
    </reaction>
</comment>
<dbReference type="OrthoDB" id="8119704at2759"/>
<comment type="catalytic activity">
    <reaction evidence="6">
        <text>a 1,3-diacyl-sn-glycerol + H2O = a 1-acyl-sn-glycerol + a fatty acid + H(+)</text>
        <dbReference type="Rhea" id="RHEA:38503"/>
        <dbReference type="ChEBI" id="CHEBI:15377"/>
        <dbReference type="ChEBI" id="CHEBI:15378"/>
        <dbReference type="ChEBI" id="CHEBI:28868"/>
        <dbReference type="ChEBI" id="CHEBI:64683"/>
        <dbReference type="ChEBI" id="CHEBI:77272"/>
    </reaction>
</comment>
<evidence type="ECO:0000259" key="12">
    <source>
        <dbReference type="Pfam" id="PF12697"/>
    </source>
</evidence>
<reference evidence="14" key="1">
    <citation type="submission" date="2025-08" db="UniProtKB">
        <authorList>
            <consortium name="RefSeq"/>
        </authorList>
    </citation>
    <scope>IDENTIFICATION</scope>
    <source>
        <strain evidence="14">15085-1641.00</strain>
        <tissue evidence="14">Whole body</tissue>
    </source>
</reference>
<dbReference type="GeneID" id="111592013"/>
<evidence type="ECO:0000256" key="3">
    <source>
        <dbReference type="ARBA" id="ARBA00026104"/>
    </source>
</evidence>
<sequence>MILRNNYSRSWKLSVSIFRLPLVMVHMKCKAIKMNSTIYQMPHSQLDSPPILVLHGLAHSQSIWRRPARHIMKQGSRWLIVADARNHGESPHCANHKPADMAADVEALIEEKKLKRIVALGHDMGGRAMMTLALTRPYLVERVIVVDITPGPLPPEVVNASRMFEFMVKVLPTIPKNLSLVQGRKFILPQIRKFIKNEAQLMMVIKNLSIADNGTFFWAVNAQAIYNDWEDLMVNYKQTIKGLQPYQGDTLLIAGQKTNFVTPQNVEIMKKYFPKLHVEYLNANHKVHVDQPQQFVQLVVDFTMGT</sequence>
<protein>
    <recommendedName>
        <fullName evidence="7">sn-1-specific diacylglycerol lipase ABHD11</fullName>
        <ecNumber evidence="3">3.1.1.116</ecNumber>
    </recommendedName>
    <alternativeName>
        <fullName evidence="4">Alpha/beta hydrolase domain-containing protein 11</fullName>
    </alternativeName>
</protein>
<dbReference type="GO" id="GO:0052689">
    <property type="term" value="F:carboxylic ester hydrolase activity"/>
    <property type="evidence" value="ECO:0007669"/>
    <property type="project" value="TreeGrafter"/>
</dbReference>
<evidence type="ECO:0000313" key="14">
    <source>
        <dbReference type="RefSeq" id="XP_023159770.2"/>
    </source>
</evidence>
<comment type="similarity">
    <text evidence="1">Belongs to the AB hydrolase superfamily.</text>
</comment>
<gene>
    <name evidence="14" type="primary">LOC111592013</name>
</gene>
<comment type="catalytic activity">
    <reaction evidence="11">
        <text>1-octadecanoyl-2-(5Z,8Z,11Z,14Z-eicosatetraenoyl)-sn-glycerol + H2O = 2-(5Z,8Z,11Z,14Z-eicosatetraenoyl)-glycerol + octadecanoate + H(+)</text>
        <dbReference type="Rhea" id="RHEA:38507"/>
        <dbReference type="ChEBI" id="CHEBI:15377"/>
        <dbReference type="ChEBI" id="CHEBI:15378"/>
        <dbReference type="ChEBI" id="CHEBI:25629"/>
        <dbReference type="ChEBI" id="CHEBI:52392"/>
        <dbReference type="ChEBI" id="CHEBI:75728"/>
    </reaction>
</comment>
<organism evidence="13 14">
    <name type="scientific">Drosophila hydei</name>
    <name type="common">Fruit fly</name>
    <dbReference type="NCBI Taxonomy" id="7224"/>
    <lineage>
        <taxon>Eukaryota</taxon>
        <taxon>Metazoa</taxon>
        <taxon>Ecdysozoa</taxon>
        <taxon>Arthropoda</taxon>
        <taxon>Hexapoda</taxon>
        <taxon>Insecta</taxon>
        <taxon>Pterygota</taxon>
        <taxon>Neoptera</taxon>
        <taxon>Endopterygota</taxon>
        <taxon>Diptera</taxon>
        <taxon>Brachycera</taxon>
        <taxon>Muscomorpha</taxon>
        <taxon>Ephydroidea</taxon>
        <taxon>Drosophilidae</taxon>
        <taxon>Drosophila</taxon>
    </lineage>
</organism>
<dbReference type="AlphaFoldDB" id="A0A6J1L4N6"/>
<proteinExistence type="inferred from homology"/>
<keyword evidence="2" id="KW-0378">Hydrolase</keyword>
<dbReference type="Pfam" id="PF12697">
    <property type="entry name" value="Abhydrolase_6"/>
    <property type="match status" value="1"/>
</dbReference>